<proteinExistence type="predicted"/>
<name>A0A1D8TRF3_9CYAN</name>
<sequence>MKDDQFEERWQVVEVNGQQGTLRLKLPGWEEGVTVERPITDVDKIVDSPNIDKPHLQKLHQLLIEPIADLLPFDENARVVFIPNRELFSVPFPALQDQEGNYLIEKHTILTAPSIEVLGLTHQQRKNLPKSSQIALVVGNPTMPEVRPAPGKTPQQLSALKGAEKEAQNVASQLNAQPLLGQDATETKVKRQMPKARYIHFATHGLFDPKRIPGIGSAIALAPSVGEDGLLTAEEIFTMELSAELVVVSACDTGVGHINSEGVIGLSRSLVAAGVPSVMVSLWSIPDDKTTELMTEFYRNLNSTGDKAQALRQAMLTMIPKSGNPKDWAAFTLIGEAL</sequence>
<organism evidence="2 3">
    <name type="scientific">Moorena producens PAL-8-15-08-1</name>
    <dbReference type="NCBI Taxonomy" id="1458985"/>
    <lineage>
        <taxon>Bacteria</taxon>
        <taxon>Bacillati</taxon>
        <taxon>Cyanobacteriota</taxon>
        <taxon>Cyanophyceae</taxon>
        <taxon>Coleofasciculales</taxon>
        <taxon>Coleofasciculaceae</taxon>
        <taxon>Moorena</taxon>
    </lineage>
</organism>
<dbReference type="RefSeq" id="WP_070392684.1">
    <property type="nucleotide sequence ID" value="NZ_CP017599.1"/>
</dbReference>
<dbReference type="KEGG" id="mpro:BJP34_12840"/>
<accession>A0A1D8TRF3</accession>
<evidence type="ECO:0000259" key="1">
    <source>
        <dbReference type="Pfam" id="PF12770"/>
    </source>
</evidence>
<reference evidence="3" key="1">
    <citation type="submission" date="2016-10" db="EMBL/GenBank/DDBJ databases">
        <title>Comparative genomics uncovers the prolific and rare metabolic potential of the cyanobacterial genus Moorea.</title>
        <authorList>
            <person name="Leao T."/>
            <person name="Castelao G."/>
            <person name="Korobeynikov A."/>
            <person name="Monroe E.A."/>
            <person name="Podell S."/>
            <person name="Glukhov E."/>
            <person name="Allen E."/>
            <person name="Gerwick W.H."/>
            <person name="Gerwick L."/>
        </authorList>
    </citation>
    <scope>NUCLEOTIDE SEQUENCE [LARGE SCALE GENOMIC DNA]</scope>
    <source>
        <strain evidence="3">PAL-8-15-08-1</strain>
    </source>
</reference>
<dbReference type="InterPro" id="IPR024983">
    <property type="entry name" value="CHAT_dom"/>
</dbReference>
<evidence type="ECO:0000313" key="3">
    <source>
        <dbReference type="Proteomes" id="UP000177870"/>
    </source>
</evidence>
<gene>
    <name evidence="2" type="ORF">BJP34_12840</name>
</gene>
<dbReference type="PANTHER" id="PTHR10098:SF108">
    <property type="entry name" value="TETRATRICOPEPTIDE REPEAT PROTEIN 28"/>
    <property type="match status" value="1"/>
</dbReference>
<dbReference type="Pfam" id="PF12770">
    <property type="entry name" value="CHAT"/>
    <property type="match status" value="1"/>
</dbReference>
<dbReference type="EMBL" id="CP017599">
    <property type="protein sequence ID" value="AOX00218.1"/>
    <property type="molecule type" value="Genomic_DNA"/>
</dbReference>
<evidence type="ECO:0000313" key="2">
    <source>
        <dbReference type="EMBL" id="AOX00218.1"/>
    </source>
</evidence>
<protein>
    <recommendedName>
        <fullName evidence="1">CHAT domain-containing protein</fullName>
    </recommendedName>
</protein>
<dbReference type="STRING" id="1458985.BJP34_12840"/>
<feature type="domain" description="CHAT" evidence="1">
    <location>
        <begin position="54"/>
        <end position="336"/>
    </location>
</feature>
<dbReference type="PANTHER" id="PTHR10098">
    <property type="entry name" value="RAPSYN-RELATED"/>
    <property type="match status" value="1"/>
</dbReference>
<dbReference type="Proteomes" id="UP000177870">
    <property type="component" value="Chromosome"/>
</dbReference>
<dbReference type="AlphaFoldDB" id="A0A1D8TRF3"/>